<dbReference type="AlphaFoldDB" id="A0A9D3N316"/>
<keyword evidence="3" id="KW-1185">Reference proteome</keyword>
<reference evidence="2 3" key="1">
    <citation type="submission" date="2021-06" db="EMBL/GenBank/DDBJ databases">
        <title>Chromosome-level genome assembly of the red-tail catfish (Hemibagrus wyckioides).</title>
        <authorList>
            <person name="Shao F."/>
        </authorList>
    </citation>
    <scope>NUCLEOTIDE SEQUENCE [LARGE SCALE GENOMIC DNA]</scope>
    <source>
        <strain evidence="2">EC202008001</strain>
        <tissue evidence="2">Blood</tissue>
    </source>
</reference>
<evidence type="ECO:0000313" key="2">
    <source>
        <dbReference type="EMBL" id="KAG7314907.1"/>
    </source>
</evidence>
<feature type="region of interest" description="Disordered" evidence="1">
    <location>
        <begin position="66"/>
        <end position="85"/>
    </location>
</feature>
<accession>A0A9D3N316</accession>
<feature type="compositionally biased region" description="Basic residues" evidence="1">
    <location>
        <begin position="75"/>
        <end position="85"/>
    </location>
</feature>
<comment type="caution">
    <text evidence="2">The sequence shown here is derived from an EMBL/GenBank/DDBJ whole genome shotgun (WGS) entry which is preliminary data.</text>
</comment>
<sequence>MTDDELSTTSSLPTTLSESLSFTARPFEPLPRQQQSAFNGAVFVTSEQRESWPCLHRGSTNTLMVRPESRVVGSQHRRVQNQRKK</sequence>
<evidence type="ECO:0000256" key="1">
    <source>
        <dbReference type="SAM" id="MobiDB-lite"/>
    </source>
</evidence>
<evidence type="ECO:0000313" key="3">
    <source>
        <dbReference type="Proteomes" id="UP000824219"/>
    </source>
</evidence>
<feature type="region of interest" description="Disordered" evidence="1">
    <location>
        <begin position="1"/>
        <end position="27"/>
    </location>
</feature>
<organism evidence="2 3">
    <name type="scientific">Hemibagrus wyckioides</name>
    <dbReference type="NCBI Taxonomy" id="337641"/>
    <lineage>
        <taxon>Eukaryota</taxon>
        <taxon>Metazoa</taxon>
        <taxon>Chordata</taxon>
        <taxon>Craniata</taxon>
        <taxon>Vertebrata</taxon>
        <taxon>Euteleostomi</taxon>
        <taxon>Actinopterygii</taxon>
        <taxon>Neopterygii</taxon>
        <taxon>Teleostei</taxon>
        <taxon>Ostariophysi</taxon>
        <taxon>Siluriformes</taxon>
        <taxon>Bagridae</taxon>
        <taxon>Hemibagrus</taxon>
    </lineage>
</organism>
<name>A0A9D3N316_9TELE</name>
<protein>
    <submittedName>
        <fullName evidence="2">Uncharacterized protein</fullName>
    </submittedName>
</protein>
<dbReference type="EMBL" id="JAHKSW010000028">
    <property type="protein sequence ID" value="KAG7314907.1"/>
    <property type="molecule type" value="Genomic_DNA"/>
</dbReference>
<proteinExistence type="predicted"/>
<gene>
    <name evidence="2" type="ORF">KOW79_022210</name>
</gene>
<dbReference type="Proteomes" id="UP000824219">
    <property type="component" value="Linkage Group LG28"/>
</dbReference>
<feature type="compositionally biased region" description="Low complexity" evidence="1">
    <location>
        <begin position="7"/>
        <end position="23"/>
    </location>
</feature>